<comment type="caution">
    <text evidence="2">The sequence shown here is derived from an EMBL/GenBank/DDBJ whole genome shotgun (WGS) entry which is preliminary data.</text>
</comment>
<dbReference type="PANTHER" id="PTHR33490:SF3">
    <property type="entry name" value="CONSERVED INTEGRAL MEMBRANE PROTEIN"/>
    <property type="match status" value="1"/>
</dbReference>
<proteinExistence type="predicted"/>
<dbReference type="SUPFAM" id="SSF54001">
    <property type="entry name" value="Cysteine proteinases"/>
    <property type="match status" value="1"/>
</dbReference>
<feature type="domain" description="Transglutaminase-like" evidence="1">
    <location>
        <begin position="156"/>
        <end position="228"/>
    </location>
</feature>
<dbReference type="AlphaFoldDB" id="X1QLE9"/>
<dbReference type="PANTHER" id="PTHR33490">
    <property type="entry name" value="BLR5614 PROTEIN-RELATED"/>
    <property type="match status" value="1"/>
</dbReference>
<dbReference type="InterPro" id="IPR038765">
    <property type="entry name" value="Papain-like_cys_pep_sf"/>
</dbReference>
<gene>
    <name evidence="2" type="ORF">S06H3_46843</name>
</gene>
<evidence type="ECO:0000259" key="1">
    <source>
        <dbReference type="Pfam" id="PF01841"/>
    </source>
</evidence>
<accession>X1QLE9</accession>
<feature type="non-terminal residue" evidence="2">
    <location>
        <position position="228"/>
    </location>
</feature>
<dbReference type="Gene3D" id="3.10.620.30">
    <property type="match status" value="1"/>
</dbReference>
<name>X1QLE9_9ZZZZ</name>
<protein>
    <recommendedName>
        <fullName evidence="1">Transglutaminase-like domain-containing protein</fullName>
    </recommendedName>
</protein>
<dbReference type="InterPro" id="IPR002931">
    <property type="entry name" value="Transglutaminase-like"/>
</dbReference>
<sequence length="228" mass="25232">MRKLLALLCISFVTLLAQPTVAAQAEESAIYSTTVNYDLTNTESNLASNVRVKIYLFDNHSEWADQEIISETILVGGTQEYPTITGTTDNRWTEITIGNLAPGETKRITVTQTLRVGSVQFNIDPNAVGTTFPSEVEEFMLPVSGLFESDTSVIQEFANKIIENETNHYLKAKLIFENVIDYLTYERQTVEHSAMWAYNSRKGDCTGHSNLFIALARAAGIPAKAVVG</sequence>
<reference evidence="2" key="1">
    <citation type="journal article" date="2014" name="Front. Microbiol.">
        <title>High frequency of phylogenetically diverse reductive dehalogenase-homologous genes in deep subseafloor sedimentary metagenomes.</title>
        <authorList>
            <person name="Kawai M."/>
            <person name="Futagami T."/>
            <person name="Toyoda A."/>
            <person name="Takaki Y."/>
            <person name="Nishi S."/>
            <person name="Hori S."/>
            <person name="Arai W."/>
            <person name="Tsubouchi T."/>
            <person name="Morono Y."/>
            <person name="Uchiyama I."/>
            <person name="Ito T."/>
            <person name="Fujiyama A."/>
            <person name="Inagaki F."/>
            <person name="Takami H."/>
        </authorList>
    </citation>
    <scope>NUCLEOTIDE SEQUENCE</scope>
    <source>
        <strain evidence="2">Expedition CK06-06</strain>
    </source>
</reference>
<organism evidence="2">
    <name type="scientific">marine sediment metagenome</name>
    <dbReference type="NCBI Taxonomy" id="412755"/>
    <lineage>
        <taxon>unclassified sequences</taxon>
        <taxon>metagenomes</taxon>
        <taxon>ecological metagenomes</taxon>
    </lineage>
</organism>
<evidence type="ECO:0000313" key="2">
    <source>
        <dbReference type="EMBL" id="GAI44089.1"/>
    </source>
</evidence>
<dbReference type="Pfam" id="PF01841">
    <property type="entry name" value="Transglut_core"/>
    <property type="match status" value="1"/>
</dbReference>
<dbReference type="EMBL" id="BARV01029367">
    <property type="protein sequence ID" value="GAI44089.1"/>
    <property type="molecule type" value="Genomic_DNA"/>
</dbReference>